<dbReference type="EMBL" id="BLAL01000304">
    <property type="protein sequence ID" value="GET02110.1"/>
    <property type="molecule type" value="Genomic_DNA"/>
</dbReference>
<reference evidence="2" key="2">
    <citation type="submission" date="2019-10" db="EMBL/GenBank/DDBJ databases">
        <title>Conservation and host-specific expression of non-tandemly repeated heterogenous ribosome RNA gene in arbuscular mycorrhizal fungi.</title>
        <authorList>
            <person name="Maeda T."/>
            <person name="Kobayashi Y."/>
            <person name="Nakagawa T."/>
            <person name="Ezawa T."/>
            <person name="Yamaguchi K."/>
            <person name="Bino T."/>
            <person name="Nishimoto Y."/>
            <person name="Shigenobu S."/>
            <person name="Kawaguchi M."/>
        </authorList>
    </citation>
    <scope>NUCLEOTIDE SEQUENCE</scope>
    <source>
        <strain evidence="2">HR1</strain>
    </source>
</reference>
<dbReference type="EMBL" id="BEXD01000213">
    <property type="protein sequence ID" value="GBB85331.1"/>
    <property type="molecule type" value="Genomic_DNA"/>
</dbReference>
<keyword evidence="3" id="KW-1185">Reference proteome</keyword>
<evidence type="ECO:0000313" key="1">
    <source>
        <dbReference type="EMBL" id="GBB85331.1"/>
    </source>
</evidence>
<protein>
    <recommendedName>
        <fullName evidence="4">F-box domain-containing protein</fullName>
    </recommendedName>
</protein>
<dbReference type="AlphaFoldDB" id="A0A2Z6QKQ2"/>
<sequence>MFPLSFISNFINLQELQFSFNSNEDFINFGTLQHTSFSQLKILKFQRACPRNELLIKFLENNGKNLKEIYLCEYTGYCDNSINLAIARFCPNIRKLSIGIKNNESETLGIIFINCQYLESIKIWCGGEFLNEKEALETVVKYSQNIYELILYYQSDAQFELLPIDLESFFINWTSCKPHKSLSLVIVNYGTGSLDANDENMEIIKKYIKLGVTKNFKVTDFTDE</sequence>
<accession>A0A2Z6QKQ2</accession>
<evidence type="ECO:0000313" key="3">
    <source>
        <dbReference type="Proteomes" id="UP000247702"/>
    </source>
</evidence>
<reference evidence="1 3" key="1">
    <citation type="submission" date="2017-11" db="EMBL/GenBank/DDBJ databases">
        <title>The genome of Rhizophagus clarus HR1 reveals common genetic basis of auxotrophy among arbuscular mycorrhizal fungi.</title>
        <authorList>
            <person name="Kobayashi Y."/>
        </authorList>
    </citation>
    <scope>NUCLEOTIDE SEQUENCE [LARGE SCALE GENOMIC DNA]</scope>
    <source>
        <strain evidence="1 3">HR1</strain>
    </source>
</reference>
<proteinExistence type="predicted"/>
<dbReference type="Proteomes" id="UP000247702">
    <property type="component" value="Unassembled WGS sequence"/>
</dbReference>
<dbReference type="SUPFAM" id="SSF52047">
    <property type="entry name" value="RNI-like"/>
    <property type="match status" value="1"/>
</dbReference>
<comment type="caution">
    <text evidence="1">The sequence shown here is derived from an EMBL/GenBank/DDBJ whole genome shotgun (WGS) entry which is preliminary data.</text>
</comment>
<name>A0A2Z6QKQ2_9GLOM</name>
<dbReference type="OrthoDB" id="2412344at2759"/>
<gene>
    <name evidence="2" type="ORF">RCL2_002849000</name>
    <name evidence="1" type="ORF">RclHR1_01190007</name>
</gene>
<evidence type="ECO:0000313" key="2">
    <source>
        <dbReference type="EMBL" id="GET02110.1"/>
    </source>
</evidence>
<evidence type="ECO:0008006" key="4">
    <source>
        <dbReference type="Google" id="ProtNLM"/>
    </source>
</evidence>
<dbReference type="Gene3D" id="3.80.10.10">
    <property type="entry name" value="Ribonuclease Inhibitor"/>
    <property type="match status" value="1"/>
</dbReference>
<dbReference type="Proteomes" id="UP000615446">
    <property type="component" value="Unassembled WGS sequence"/>
</dbReference>
<organism evidence="1 3">
    <name type="scientific">Rhizophagus clarus</name>
    <dbReference type="NCBI Taxonomy" id="94130"/>
    <lineage>
        <taxon>Eukaryota</taxon>
        <taxon>Fungi</taxon>
        <taxon>Fungi incertae sedis</taxon>
        <taxon>Mucoromycota</taxon>
        <taxon>Glomeromycotina</taxon>
        <taxon>Glomeromycetes</taxon>
        <taxon>Glomerales</taxon>
        <taxon>Glomeraceae</taxon>
        <taxon>Rhizophagus</taxon>
    </lineage>
</organism>
<dbReference type="InterPro" id="IPR032675">
    <property type="entry name" value="LRR_dom_sf"/>
</dbReference>